<dbReference type="InterPro" id="IPR040072">
    <property type="entry name" value="Methyltransferase_A"/>
</dbReference>
<dbReference type="SFLD" id="SFLDF00275">
    <property type="entry name" value="adenosine_C2_methyltransferase"/>
    <property type="match status" value="1"/>
</dbReference>
<keyword evidence="10" id="KW-0411">Iron-sulfur</keyword>
<evidence type="ECO:0000259" key="12">
    <source>
        <dbReference type="PROSITE" id="PS51918"/>
    </source>
</evidence>
<dbReference type="GO" id="GO:0032259">
    <property type="term" value="P:methylation"/>
    <property type="evidence" value="ECO:0007669"/>
    <property type="project" value="UniProtKB-KW"/>
</dbReference>
<keyword evidence="14" id="KW-1185">Reference proteome</keyword>
<keyword evidence="3" id="KW-0004">4Fe-4S</keyword>
<dbReference type="InterPro" id="IPR058240">
    <property type="entry name" value="rSAM_sf"/>
</dbReference>
<evidence type="ECO:0000256" key="4">
    <source>
        <dbReference type="ARBA" id="ARBA00022490"/>
    </source>
</evidence>
<keyword evidence="9" id="KW-0408">Iron</keyword>
<evidence type="ECO:0000256" key="7">
    <source>
        <dbReference type="ARBA" id="ARBA00022691"/>
    </source>
</evidence>
<name>A0ABD3N2H6_9STRA</name>
<keyword evidence="4" id="KW-0963">Cytoplasm</keyword>
<evidence type="ECO:0000313" key="14">
    <source>
        <dbReference type="Proteomes" id="UP001530400"/>
    </source>
</evidence>
<dbReference type="GO" id="GO:0005737">
    <property type="term" value="C:cytoplasm"/>
    <property type="evidence" value="ECO:0007669"/>
    <property type="project" value="UniProtKB-SubCell"/>
</dbReference>
<evidence type="ECO:0000256" key="10">
    <source>
        <dbReference type="ARBA" id="ARBA00023014"/>
    </source>
</evidence>
<keyword evidence="8" id="KW-0479">Metal-binding</keyword>
<dbReference type="SFLD" id="SFLDS00029">
    <property type="entry name" value="Radical_SAM"/>
    <property type="match status" value="1"/>
</dbReference>
<proteinExistence type="predicted"/>
<keyword evidence="7" id="KW-0949">S-adenosyl-L-methionine</keyword>
<feature type="chain" id="PRO_5044789179" description="Radical SAM core domain-containing protein" evidence="11">
    <location>
        <begin position="20"/>
        <end position="537"/>
    </location>
</feature>
<reference evidence="13 14" key="1">
    <citation type="submission" date="2024-10" db="EMBL/GenBank/DDBJ databases">
        <title>Updated reference genomes for cyclostephanoid diatoms.</title>
        <authorList>
            <person name="Roberts W.R."/>
            <person name="Alverson A.J."/>
        </authorList>
    </citation>
    <scope>NUCLEOTIDE SEQUENCE [LARGE SCALE GENOMIC DNA]</scope>
    <source>
        <strain evidence="13 14">AJA010-31</strain>
    </source>
</reference>
<dbReference type="PROSITE" id="PS51918">
    <property type="entry name" value="RADICAL_SAM"/>
    <property type="match status" value="1"/>
</dbReference>
<organism evidence="13 14">
    <name type="scientific">Cyclotella atomus</name>
    <dbReference type="NCBI Taxonomy" id="382360"/>
    <lineage>
        <taxon>Eukaryota</taxon>
        <taxon>Sar</taxon>
        <taxon>Stramenopiles</taxon>
        <taxon>Ochrophyta</taxon>
        <taxon>Bacillariophyta</taxon>
        <taxon>Coscinodiscophyceae</taxon>
        <taxon>Thalassiosirophycidae</taxon>
        <taxon>Stephanodiscales</taxon>
        <taxon>Stephanodiscaceae</taxon>
        <taxon>Cyclotella</taxon>
    </lineage>
</organism>
<dbReference type="GO" id="GO:0051539">
    <property type="term" value="F:4 iron, 4 sulfur cluster binding"/>
    <property type="evidence" value="ECO:0007669"/>
    <property type="project" value="UniProtKB-KW"/>
</dbReference>
<keyword evidence="6" id="KW-0808">Transferase</keyword>
<dbReference type="Proteomes" id="UP001530400">
    <property type="component" value="Unassembled WGS sequence"/>
</dbReference>
<evidence type="ECO:0000256" key="9">
    <source>
        <dbReference type="ARBA" id="ARBA00023004"/>
    </source>
</evidence>
<comment type="caution">
    <text evidence="13">The sequence shown here is derived from an EMBL/GenBank/DDBJ whole genome shotgun (WGS) entry which is preliminary data.</text>
</comment>
<dbReference type="PANTHER" id="PTHR30544:SF5">
    <property type="entry name" value="RADICAL SAM CORE DOMAIN-CONTAINING PROTEIN"/>
    <property type="match status" value="1"/>
</dbReference>
<dbReference type="InterPro" id="IPR004383">
    <property type="entry name" value="rRNA_lsu_MTrfase_RlmN/Cfr"/>
</dbReference>
<keyword evidence="5" id="KW-0489">Methyltransferase</keyword>
<evidence type="ECO:0000256" key="3">
    <source>
        <dbReference type="ARBA" id="ARBA00022485"/>
    </source>
</evidence>
<evidence type="ECO:0000256" key="6">
    <source>
        <dbReference type="ARBA" id="ARBA00022679"/>
    </source>
</evidence>
<dbReference type="InterPro" id="IPR007197">
    <property type="entry name" value="rSAM"/>
</dbReference>
<keyword evidence="11" id="KW-0732">Signal</keyword>
<sequence>MKSCIISLALAMIQAPSHGFNTGAIRRHQTSHIQSVSTDATLDAPPSTETLHTQTALSMTVEQLEKILGGWGRARLAWDCYSNGVDPASLFGDAVPSNDSPIALDEYADKLAIKEAVLPTPRVTQTIGKGAISLLSELHSHCGGTIENGLATLVHISTSSDGTTKLLLRLMDGFEVETVLIPFWATNTNRNEFTDDNKDDRASRYANLGRTTVCISSQVGCKQGCSFCATGKMGKLRSLSADEILAQLFYAKKIVRLSSQGILAGDVFLPPISNIVFMGMGEPADNANSVKDAIKIMTKTELFQLGATRITVSTVAPTPDAFMEFVDSKCVLAWSVHAARDDLRKKLVPTTKYTMAELRQGLIDTLHKRNLRTVMIEVALIADINDSLREADELADFVKQITNEVPGSKLICNLIPYNDIGIDITNGYRKPSLERVLAFQRRLQDAGIYSHVRGTRGDEESAACGQLATRKRKETKLLVGYKKTGVCVAASYKENKINTSVLTEQNGTLSLYSIRLDNYRKSREIVAMISSLNTSSQ</sequence>
<dbReference type="GO" id="GO:0046872">
    <property type="term" value="F:metal ion binding"/>
    <property type="evidence" value="ECO:0007669"/>
    <property type="project" value="UniProtKB-KW"/>
</dbReference>
<comment type="cofactor">
    <cofactor evidence="1">
        <name>[4Fe-4S] cluster</name>
        <dbReference type="ChEBI" id="CHEBI:49883"/>
    </cofactor>
</comment>
<protein>
    <recommendedName>
        <fullName evidence="12">Radical SAM core domain-containing protein</fullName>
    </recommendedName>
</protein>
<accession>A0ABD3N2H6</accession>
<dbReference type="GO" id="GO:0008168">
    <property type="term" value="F:methyltransferase activity"/>
    <property type="evidence" value="ECO:0007669"/>
    <property type="project" value="UniProtKB-KW"/>
</dbReference>
<dbReference type="EMBL" id="JALLPJ020001313">
    <property type="protein sequence ID" value="KAL3770304.1"/>
    <property type="molecule type" value="Genomic_DNA"/>
</dbReference>
<gene>
    <name evidence="13" type="ORF">ACHAWO_008529</name>
</gene>
<evidence type="ECO:0000256" key="8">
    <source>
        <dbReference type="ARBA" id="ARBA00022723"/>
    </source>
</evidence>
<comment type="subcellular location">
    <subcellularLocation>
        <location evidence="2">Cytoplasm</location>
    </subcellularLocation>
</comment>
<evidence type="ECO:0000313" key="13">
    <source>
        <dbReference type="EMBL" id="KAL3770304.1"/>
    </source>
</evidence>
<feature type="signal peptide" evidence="11">
    <location>
        <begin position="1"/>
        <end position="19"/>
    </location>
</feature>
<evidence type="ECO:0000256" key="11">
    <source>
        <dbReference type="SAM" id="SignalP"/>
    </source>
</evidence>
<dbReference type="InterPro" id="IPR013785">
    <property type="entry name" value="Aldolase_TIM"/>
</dbReference>
<dbReference type="AlphaFoldDB" id="A0ABD3N2H6"/>
<dbReference type="Gene3D" id="3.20.20.70">
    <property type="entry name" value="Aldolase class I"/>
    <property type="match status" value="1"/>
</dbReference>
<dbReference type="PANTHER" id="PTHR30544">
    <property type="entry name" value="23S RRNA METHYLTRANSFERASE"/>
    <property type="match status" value="1"/>
</dbReference>
<evidence type="ECO:0000256" key="5">
    <source>
        <dbReference type="ARBA" id="ARBA00022603"/>
    </source>
</evidence>
<feature type="domain" description="Radical SAM core" evidence="12">
    <location>
        <begin position="207"/>
        <end position="446"/>
    </location>
</feature>
<evidence type="ECO:0000256" key="1">
    <source>
        <dbReference type="ARBA" id="ARBA00001966"/>
    </source>
</evidence>
<dbReference type="SUPFAM" id="SSF102114">
    <property type="entry name" value="Radical SAM enzymes"/>
    <property type="match status" value="1"/>
</dbReference>
<evidence type="ECO:0000256" key="2">
    <source>
        <dbReference type="ARBA" id="ARBA00004496"/>
    </source>
</evidence>
<dbReference type="Pfam" id="PF04055">
    <property type="entry name" value="Radical_SAM"/>
    <property type="match status" value="1"/>
</dbReference>
<dbReference type="SFLD" id="SFLDG01062">
    <property type="entry name" value="methyltransferase_(Class_A)"/>
    <property type="match status" value="1"/>
</dbReference>